<keyword evidence="2" id="KW-1185">Reference proteome</keyword>
<dbReference type="EMBL" id="MTYJ01000018">
    <property type="protein sequence ID" value="OQV22222.1"/>
    <property type="molecule type" value="Genomic_DNA"/>
</dbReference>
<name>A0A1W0X4L2_HYPEX</name>
<reference evidence="2" key="1">
    <citation type="submission" date="2017-01" db="EMBL/GenBank/DDBJ databases">
        <title>Comparative genomics of anhydrobiosis in the tardigrade Hypsibius dujardini.</title>
        <authorList>
            <person name="Yoshida Y."/>
            <person name="Koutsovoulos G."/>
            <person name="Laetsch D."/>
            <person name="Stevens L."/>
            <person name="Kumar S."/>
            <person name="Horikawa D."/>
            <person name="Ishino K."/>
            <person name="Komine S."/>
            <person name="Tomita M."/>
            <person name="Blaxter M."/>
            <person name="Arakawa K."/>
        </authorList>
    </citation>
    <scope>NUCLEOTIDE SEQUENCE [LARGE SCALE GENOMIC DNA]</scope>
    <source>
        <strain evidence="2">Z151</strain>
    </source>
</reference>
<protein>
    <submittedName>
        <fullName evidence="1">Uncharacterized protein</fullName>
    </submittedName>
</protein>
<evidence type="ECO:0000313" key="2">
    <source>
        <dbReference type="Proteomes" id="UP000192578"/>
    </source>
</evidence>
<comment type="caution">
    <text evidence="1">The sequence shown here is derived from an EMBL/GenBank/DDBJ whole genome shotgun (WGS) entry which is preliminary data.</text>
</comment>
<dbReference type="Proteomes" id="UP000192578">
    <property type="component" value="Unassembled WGS sequence"/>
</dbReference>
<dbReference type="OrthoDB" id="10482849at2759"/>
<organism evidence="1 2">
    <name type="scientific">Hypsibius exemplaris</name>
    <name type="common">Freshwater tardigrade</name>
    <dbReference type="NCBI Taxonomy" id="2072580"/>
    <lineage>
        <taxon>Eukaryota</taxon>
        <taxon>Metazoa</taxon>
        <taxon>Ecdysozoa</taxon>
        <taxon>Tardigrada</taxon>
        <taxon>Eutardigrada</taxon>
        <taxon>Parachela</taxon>
        <taxon>Hypsibioidea</taxon>
        <taxon>Hypsibiidae</taxon>
        <taxon>Hypsibius</taxon>
    </lineage>
</organism>
<evidence type="ECO:0000313" key="1">
    <source>
        <dbReference type="EMBL" id="OQV22222.1"/>
    </source>
</evidence>
<accession>A0A1W0X4L2</accession>
<dbReference type="AlphaFoldDB" id="A0A1W0X4L2"/>
<proteinExistence type="predicted"/>
<gene>
    <name evidence="1" type="ORF">BV898_03724</name>
</gene>
<sequence>MTKNVKFRDNPDLDMGRYQIPRYTGHFPTENSYQQESKGQATKTALGNGGYFDHDIAHSMVENNREDPNLVLQKMQFKNETRNHFVYHEHMQGGCPKYRDGMMSGFTGHVPGMQDAIGQSYRRGALDGTLEFERVKAGIPRFRFPLTPSTKIQPIGGRQNCVTGNTDRDAVPIDDTTPLFVPRYMGHNHQAIMATFFPREHCFPGFGYCQRRKSAAFESPNKCEVFRDVVNLKAKSGAIGTGTSMNELDGLLEYNPKILPRPPHPHAVPVAVRLDQPKKMRIAVTMPSWQPSTERKLRFFYDNHAKSGFSGFVPNTRNVLGSSMNREIVEEHQVHLKQQD</sequence>